<comment type="function">
    <text evidence="7">Essential cell division protein. May link together the upstream cell division proteins, which are predominantly cytoplasmic, with the downstream cell division proteins, which are predominantly periplasmic.</text>
</comment>
<evidence type="ECO:0000256" key="2">
    <source>
        <dbReference type="ARBA" id="ARBA00022618"/>
    </source>
</evidence>
<evidence type="ECO:0000256" key="1">
    <source>
        <dbReference type="ARBA" id="ARBA00022475"/>
    </source>
</evidence>
<dbReference type="GO" id="GO:0030428">
    <property type="term" value="C:cell septum"/>
    <property type="evidence" value="ECO:0007669"/>
    <property type="project" value="TreeGrafter"/>
</dbReference>
<keyword evidence="1 7" id="KW-1003">Cell membrane</keyword>
<dbReference type="GO" id="GO:0005886">
    <property type="term" value="C:plasma membrane"/>
    <property type="evidence" value="ECO:0007669"/>
    <property type="project" value="UniProtKB-SubCell"/>
</dbReference>
<keyword evidence="3 7" id="KW-0812">Transmembrane</keyword>
<sequence length="98" mass="10950">MRLLFVALASLLVLIQYPLWLGQGSWSRVWQLSESLALQREVNTGKRLRNEGLEAEVEDLRSGTSAVEERARYGLGMVKPDEIFVQINPSPDSPATGH</sequence>
<reference evidence="8 9" key="1">
    <citation type="submission" date="2018-11" db="EMBL/GenBank/DDBJ databases">
        <title>Genome sequencing of Lautropia sp. KCOM 2505 (= ChDC F240).</title>
        <authorList>
            <person name="Kook J.-K."/>
            <person name="Park S.-N."/>
            <person name="Lim Y.K."/>
        </authorList>
    </citation>
    <scope>NUCLEOTIDE SEQUENCE [LARGE SCALE GENOMIC DNA]</scope>
    <source>
        <strain evidence="8 9">KCOM 2505</strain>
    </source>
</reference>
<dbReference type="PANTHER" id="PTHR37485:SF1">
    <property type="entry name" value="CELL DIVISION PROTEIN FTSB"/>
    <property type="match status" value="1"/>
</dbReference>
<evidence type="ECO:0000256" key="4">
    <source>
        <dbReference type="ARBA" id="ARBA00022989"/>
    </source>
</evidence>
<dbReference type="EMBL" id="RRUE01000001">
    <property type="protein sequence ID" value="RRN45335.1"/>
    <property type="molecule type" value="Genomic_DNA"/>
</dbReference>
<keyword evidence="6 7" id="KW-0131">Cell cycle</keyword>
<evidence type="ECO:0000256" key="7">
    <source>
        <dbReference type="HAMAP-Rule" id="MF_00599"/>
    </source>
</evidence>
<evidence type="ECO:0000256" key="5">
    <source>
        <dbReference type="ARBA" id="ARBA00023136"/>
    </source>
</evidence>
<comment type="subunit">
    <text evidence="7">Part of a complex composed of FtsB, FtsL and FtsQ.</text>
</comment>
<comment type="caution">
    <text evidence="8">The sequence shown here is derived from an EMBL/GenBank/DDBJ whole genome shotgun (WGS) entry which is preliminary data.</text>
</comment>
<comment type="similarity">
    <text evidence="7">Belongs to the FtsB family.</text>
</comment>
<dbReference type="PANTHER" id="PTHR37485">
    <property type="entry name" value="CELL DIVISION PROTEIN FTSB"/>
    <property type="match status" value="1"/>
</dbReference>
<accession>A0A426FRM8</accession>
<dbReference type="Proteomes" id="UP000270261">
    <property type="component" value="Unassembled WGS sequence"/>
</dbReference>
<comment type="subcellular location">
    <subcellularLocation>
        <location evidence="7">Cell inner membrane</location>
        <topology evidence="7">Single-pass type II membrane protein</topology>
    </subcellularLocation>
    <text evidence="7">Localizes to the division septum.</text>
</comment>
<dbReference type="Pfam" id="PF04977">
    <property type="entry name" value="DivIC"/>
    <property type="match status" value="1"/>
</dbReference>
<dbReference type="HAMAP" id="MF_00599">
    <property type="entry name" value="FtsB"/>
    <property type="match status" value="1"/>
</dbReference>
<keyword evidence="4 7" id="KW-1133">Transmembrane helix</keyword>
<evidence type="ECO:0000313" key="9">
    <source>
        <dbReference type="Proteomes" id="UP000270261"/>
    </source>
</evidence>
<dbReference type="GO" id="GO:0043093">
    <property type="term" value="P:FtsZ-dependent cytokinesis"/>
    <property type="evidence" value="ECO:0007669"/>
    <property type="project" value="UniProtKB-UniRule"/>
</dbReference>
<keyword evidence="9" id="KW-1185">Reference proteome</keyword>
<keyword evidence="2 7" id="KW-0132">Cell division</keyword>
<gene>
    <name evidence="7 8" type="primary">ftsB</name>
    <name evidence="8" type="ORF">EHV23_03675</name>
</gene>
<dbReference type="OrthoDB" id="7061211at2"/>
<dbReference type="AlphaFoldDB" id="A0A426FRM8"/>
<dbReference type="InterPro" id="IPR023081">
    <property type="entry name" value="Cell_div_FtsB"/>
</dbReference>
<keyword evidence="5 7" id="KW-0472">Membrane</keyword>
<organism evidence="8 9">
    <name type="scientific">Lautropia dentalis</name>
    <dbReference type="NCBI Taxonomy" id="2490857"/>
    <lineage>
        <taxon>Bacteria</taxon>
        <taxon>Pseudomonadati</taxon>
        <taxon>Pseudomonadota</taxon>
        <taxon>Betaproteobacteria</taxon>
        <taxon>Burkholderiales</taxon>
        <taxon>Burkholderiaceae</taxon>
        <taxon>Lautropia</taxon>
    </lineage>
</organism>
<evidence type="ECO:0000256" key="3">
    <source>
        <dbReference type="ARBA" id="ARBA00022692"/>
    </source>
</evidence>
<protein>
    <recommendedName>
        <fullName evidence="7">Cell division protein FtsB</fullName>
    </recommendedName>
</protein>
<dbReference type="GO" id="GO:0032153">
    <property type="term" value="C:cell division site"/>
    <property type="evidence" value="ECO:0007669"/>
    <property type="project" value="UniProtKB-UniRule"/>
</dbReference>
<keyword evidence="7" id="KW-0997">Cell inner membrane</keyword>
<feature type="topological domain" description="Cytoplasmic" evidence="7">
    <location>
        <begin position="1"/>
        <end position="3"/>
    </location>
</feature>
<name>A0A426FRM8_9BURK</name>
<proteinExistence type="inferred from homology"/>
<evidence type="ECO:0000256" key="6">
    <source>
        <dbReference type="ARBA" id="ARBA00023306"/>
    </source>
</evidence>
<evidence type="ECO:0000313" key="8">
    <source>
        <dbReference type="EMBL" id="RRN45335.1"/>
    </source>
</evidence>
<dbReference type="RefSeq" id="WP_125094763.1">
    <property type="nucleotide sequence ID" value="NZ_RRUE01000001.1"/>
</dbReference>
<dbReference type="InterPro" id="IPR007060">
    <property type="entry name" value="FtsL/DivIC"/>
</dbReference>
<feature type="topological domain" description="Periplasmic" evidence="7">
    <location>
        <begin position="22"/>
        <end position="98"/>
    </location>
</feature>
<dbReference type="NCBIfam" id="NF002058">
    <property type="entry name" value="PRK00888.1"/>
    <property type="match status" value="1"/>
</dbReference>